<dbReference type="EMBL" id="CAJHUB010000771">
    <property type="protein sequence ID" value="CAD7691003.1"/>
    <property type="molecule type" value="Genomic_DNA"/>
</dbReference>
<evidence type="ECO:0000313" key="2">
    <source>
        <dbReference type="EMBL" id="CAD7691003.1"/>
    </source>
</evidence>
<evidence type="ECO:0000313" key="3">
    <source>
        <dbReference type="Proteomes" id="UP000645828"/>
    </source>
</evidence>
<organism evidence="2 3">
    <name type="scientific">Nyctereutes procyonoides</name>
    <name type="common">Raccoon dog</name>
    <name type="synonym">Canis procyonoides</name>
    <dbReference type="NCBI Taxonomy" id="34880"/>
    <lineage>
        <taxon>Eukaryota</taxon>
        <taxon>Metazoa</taxon>
        <taxon>Chordata</taxon>
        <taxon>Craniata</taxon>
        <taxon>Vertebrata</taxon>
        <taxon>Euteleostomi</taxon>
        <taxon>Mammalia</taxon>
        <taxon>Eutheria</taxon>
        <taxon>Laurasiatheria</taxon>
        <taxon>Carnivora</taxon>
        <taxon>Caniformia</taxon>
        <taxon>Canidae</taxon>
        <taxon>Nyctereutes</taxon>
    </lineage>
</organism>
<feature type="region of interest" description="Disordered" evidence="1">
    <location>
        <begin position="1"/>
        <end position="76"/>
    </location>
</feature>
<feature type="region of interest" description="Disordered" evidence="1">
    <location>
        <begin position="98"/>
        <end position="241"/>
    </location>
</feature>
<evidence type="ECO:0000256" key="1">
    <source>
        <dbReference type="SAM" id="MobiDB-lite"/>
    </source>
</evidence>
<sequence length="270" mass="27899">MQKTSLGSLQSLTRPESLLTSQEWSAKGPPPRGAEVPGGEGTGLQGQGFCSHPGCSLEAVKDAPHPPGKEMTLGRWVPGGDLRKNISKEKERVWGFLEAGRQGSRDGGWGGWIPGKARARSSVGTRAPSACTRDTCERSQSRPPAGPAARGPGSLPTARGGPGPAAPNQSSRESAAHRPPHRALGPPARRGLSCGGPATLTPAASGWDRAFPGRSTPPGPQSPVQQAHRQPLRARVAAGPLPHGFRVPGSCPRCPGTPASPSPQWVAPNC</sequence>
<dbReference type="Proteomes" id="UP000645828">
    <property type="component" value="Unassembled WGS sequence"/>
</dbReference>
<feature type="compositionally biased region" description="Low complexity" evidence="1">
    <location>
        <begin position="141"/>
        <end position="154"/>
    </location>
</feature>
<name>A0A811ZQW5_NYCPR</name>
<reference evidence="2" key="1">
    <citation type="submission" date="2020-12" db="EMBL/GenBank/DDBJ databases">
        <authorList>
            <consortium name="Molecular Ecology Group"/>
        </authorList>
    </citation>
    <scope>NUCLEOTIDE SEQUENCE</scope>
    <source>
        <strain evidence="2">TBG_1078</strain>
    </source>
</reference>
<accession>A0A811ZQW5</accession>
<feature type="compositionally biased region" description="Polar residues" evidence="1">
    <location>
        <begin position="1"/>
        <end position="24"/>
    </location>
</feature>
<keyword evidence="3" id="KW-1185">Reference proteome</keyword>
<comment type="caution">
    <text evidence="2">The sequence shown here is derived from an EMBL/GenBank/DDBJ whole genome shotgun (WGS) entry which is preliminary data.</text>
</comment>
<feature type="compositionally biased region" description="Gly residues" evidence="1">
    <location>
        <begin position="36"/>
        <end position="46"/>
    </location>
</feature>
<dbReference type="AlphaFoldDB" id="A0A811ZQW5"/>
<feature type="compositionally biased region" description="Basic and acidic residues" evidence="1">
    <location>
        <begin position="59"/>
        <end position="68"/>
    </location>
</feature>
<proteinExistence type="predicted"/>
<protein>
    <submittedName>
        <fullName evidence="2">(raccoon dog) hypothetical protein</fullName>
    </submittedName>
</protein>
<gene>
    <name evidence="2" type="ORF">NYPRO_LOCUS23797</name>
</gene>